<feature type="domain" description="Alcohol dehydrogenase iron-type/glycerol dehydrogenase GldA" evidence="5">
    <location>
        <begin position="23"/>
        <end position="189"/>
    </location>
</feature>
<comment type="similarity">
    <text evidence="2">Belongs to the iron-containing alcohol dehydrogenase family.</text>
</comment>
<dbReference type="PROSITE" id="PS00913">
    <property type="entry name" value="ADH_IRON_1"/>
    <property type="match status" value="1"/>
</dbReference>
<dbReference type="AlphaFoldDB" id="A0A9X3CQ51"/>
<reference evidence="7" key="1">
    <citation type="submission" date="2022-02" db="EMBL/GenBank/DDBJ databases">
        <title>Vibrio sp. nov, a new bacterium isolated from seawater.</title>
        <authorList>
            <person name="Yuan Y."/>
        </authorList>
    </citation>
    <scope>NUCLEOTIDE SEQUENCE</scope>
    <source>
        <strain evidence="7">ZSDZ65</strain>
    </source>
</reference>
<keyword evidence="4" id="KW-0520">NAD</keyword>
<dbReference type="PANTHER" id="PTHR11496">
    <property type="entry name" value="ALCOHOL DEHYDROGENASE"/>
    <property type="match status" value="1"/>
</dbReference>
<keyword evidence="3" id="KW-0560">Oxidoreductase</keyword>
<feature type="domain" description="Fe-containing alcohol dehydrogenase-like C-terminal" evidence="6">
    <location>
        <begin position="200"/>
        <end position="391"/>
    </location>
</feature>
<accession>A0A9X3CQ51</accession>
<name>A0A9X3CQ51_9VIBR</name>
<dbReference type="PROSITE" id="PS00060">
    <property type="entry name" value="ADH_IRON_2"/>
    <property type="match status" value="1"/>
</dbReference>
<dbReference type="Pfam" id="PF00465">
    <property type="entry name" value="Fe-ADH"/>
    <property type="match status" value="1"/>
</dbReference>
<keyword evidence="8" id="KW-1185">Reference proteome</keyword>
<dbReference type="GO" id="GO:0046872">
    <property type="term" value="F:metal ion binding"/>
    <property type="evidence" value="ECO:0007669"/>
    <property type="project" value="InterPro"/>
</dbReference>
<dbReference type="Gene3D" id="1.20.1090.10">
    <property type="entry name" value="Dehydroquinate synthase-like - alpha domain"/>
    <property type="match status" value="1"/>
</dbReference>
<comment type="cofactor">
    <cofactor evidence="1">
        <name>Fe cation</name>
        <dbReference type="ChEBI" id="CHEBI:24875"/>
    </cofactor>
</comment>
<dbReference type="PANTHER" id="PTHR11496:SF102">
    <property type="entry name" value="ALCOHOL DEHYDROGENASE 4"/>
    <property type="match status" value="1"/>
</dbReference>
<protein>
    <submittedName>
        <fullName evidence="7">Iron-containing alcohol dehydrogenase</fullName>
    </submittedName>
</protein>
<proteinExistence type="inferred from homology"/>
<evidence type="ECO:0000256" key="2">
    <source>
        <dbReference type="ARBA" id="ARBA00007358"/>
    </source>
</evidence>
<evidence type="ECO:0000313" key="8">
    <source>
        <dbReference type="Proteomes" id="UP001155587"/>
    </source>
</evidence>
<dbReference type="FunFam" id="3.40.50.1970:FF:000003">
    <property type="entry name" value="Alcohol dehydrogenase, iron-containing"/>
    <property type="match status" value="1"/>
</dbReference>
<evidence type="ECO:0000256" key="1">
    <source>
        <dbReference type="ARBA" id="ARBA00001962"/>
    </source>
</evidence>
<gene>
    <name evidence="7" type="ORF">MD535_15220</name>
</gene>
<evidence type="ECO:0000256" key="4">
    <source>
        <dbReference type="ARBA" id="ARBA00023027"/>
    </source>
</evidence>
<dbReference type="Proteomes" id="UP001155587">
    <property type="component" value="Unassembled WGS sequence"/>
</dbReference>
<dbReference type="Gene3D" id="3.40.50.1970">
    <property type="match status" value="1"/>
</dbReference>
<dbReference type="FunFam" id="1.20.1090.10:FF:000001">
    <property type="entry name" value="Aldehyde-alcohol dehydrogenase"/>
    <property type="match status" value="1"/>
</dbReference>
<evidence type="ECO:0000313" key="7">
    <source>
        <dbReference type="EMBL" id="MCW8347356.1"/>
    </source>
</evidence>
<comment type="caution">
    <text evidence="7">The sequence shown here is derived from an EMBL/GenBank/DDBJ whole genome shotgun (WGS) entry which is preliminary data.</text>
</comment>
<dbReference type="InterPro" id="IPR039697">
    <property type="entry name" value="Alcohol_dehydrogenase_Fe"/>
</dbReference>
<dbReference type="GO" id="GO:0004022">
    <property type="term" value="F:alcohol dehydrogenase (NAD+) activity"/>
    <property type="evidence" value="ECO:0007669"/>
    <property type="project" value="TreeGrafter"/>
</dbReference>
<sequence length="397" mass="43153">MLHQCLVSVKKPFIKMVPVPQPTCISGRGKVNDIAKICKQLGVSKPCIVTDHVLMKLGLLDSLLQTLDDANIGYSIFDDITPDPDYEMVRRGVEHYQNHASDSVIAFGGGSPMDCAKAMAASVKTNKDVAKLPGLLKVHRRLMPIIAIPTTAGTGSECTVAAVVSDVDARKKRSITDPFLVPKVAILDPELMLGLPAQVTAETGADALTHAIESYLSGYANTQTRQWSVSAIKRIFSELPTAYEDGNNTHAREQMALASFEAGLAFTRTYIGYVHAIAHQLGAFYHVPHGRANAIVLPLVLEGIQQRDNARLTQLAVELGYKDSVHGSASSQFTDAVNALLERIAIPKVVKELQVEDIPHIAQQAIKEAFGEYPVPEVMSRLECQQLLEKLVELGVE</sequence>
<evidence type="ECO:0000259" key="5">
    <source>
        <dbReference type="Pfam" id="PF00465"/>
    </source>
</evidence>
<dbReference type="InterPro" id="IPR001670">
    <property type="entry name" value="ADH_Fe/GldA"/>
</dbReference>
<dbReference type="InterPro" id="IPR018211">
    <property type="entry name" value="ADH_Fe_CS"/>
</dbReference>
<organism evidence="7 8">
    <name type="scientific">Vibrio qingdaonensis</name>
    <dbReference type="NCBI Taxonomy" id="2829491"/>
    <lineage>
        <taxon>Bacteria</taxon>
        <taxon>Pseudomonadati</taxon>
        <taxon>Pseudomonadota</taxon>
        <taxon>Gammaproteobacteria</taxon>
        <taxon>Vibrionales</taxon>
        <taxon>Vibrionaceae</taxon>
        <taxon>Vibrio</taxon>
    </lineage>
</organism>
<dbReference type="Pfam" id="PF25137">
    <property type="entry name" value="ADH_Fe_C"/>
    <property type="match status" value="1"/>
</dbReference>
<dbReference type="EMBL" id="JAKRRY010000021">
    <property type="protein sequence ID" value="MCW8347356.1"/>
    <property type="molecule type" value="Genomic_DNA"/>
</dbReference>
<dbReference type="RefSeq" id="WP_265675885.1">
    <property type="nucleotide sequence ID" value="NZ_JAKRRY010000021.1"/>
</dbReference>
<evidence type="ECO:0000256" key="3">
    <source>
        <dbReference type="ARBA" id="ARBA00023002"/>
    </source>
</evidence>
<dbReference type="SUPFAM" id="SSF56796">
    <property type="entry name" value="Dehydroquinate synthase-like"/>
    <property type="match status" value="1"/>
</dbReference>
<dbReference type="InterPro" id="IPR056798">
    <property type="entry name" value="ADH_Fe_C"/>
</dbReference>
<dbReference type="CDD" id="cd08189">
    <property type="entry name" value="Fe-ADH-like"/>
    <property type="match status" value="1"/>
</dbReference>
<evidence type="ECO:0000259" key="6">
    <source>
        <dbReference type="Pfam" id="PF25137"/>
    </source>
</evidence>